<proteinExistence type="predicted"/>
<evidence type="ECO:0000313" key="3">
    <source>
        <dbReference type="Proteomes" id="UP001271007"/>
    </source>
</evidence>
<reference evidence="2" key="1">
    <citation type="submission" date="2023-04" db="EMBL/GenBank/DDBJ databases">
        <title>Black Yeasts Isolated from many extreme environments.</title>
        <authorList>
            <person name="Coleine C."/>
            <person name="Stajich J.E."/>
            <person name="Selbmann L."/>
        </authorList>
    </citation>
    <scope>NUCLEOTIDE SEQUENCE</scope>
    <source>
        <strain evidence="2">CCFEE 5312</strain>
    </source>
</reference>
<accession>A0AAJ0D5E5</accession>
<dbReference type="Proteomes" id="UP001271007">
    <property type="component" value="Unassembled WGS sequence"/>
</dbReference>
<protein>
    <submittedName>
        <fullName evidence="2">Uncharacterized protein</fullName>
    </submittedName>
</protein>
<feature type="region of interest" description="Disordered" evidence="1">
    <location>
        <begin position="95"/>
        <end position="182"/>
    </location>
</feature>
<dbReference type="EMBL" id="JAWDJX010000109">
    <property type="protein sequence ID" value="KAK3046187.1"/>
    <property type="molecule type" value="Genomic_DNA"/>
</dbReference>
<gene>
    <name evidence="2" type="ORF">LTR09_012309</name>
</gene>
<feature type="compositionally biased region" description="Basic and acidic residues" evidence="1">
    <location>
        <begin position="126"/>
        <end position="136"/>
    </location>
</feature>
<keyword evidence="3" id="KW-1185">Reference proteome</keyword>
<feature type="compositionally biased region" description="Basic and acidic residues" evidence="1">
    <location>
        <begin position="149"/>
        <end position="160"/>
    </location>
</feature>
<organism evidence="2 3">
    <name type="scientific">Extremus antarcticus</name>
    <dbReference type="NCBI Taxonomy" id="702011"/>
    <lineage>
        <taxon>Eukaryota</taxon>
        <taxon>Fungi</taxon>
        <taxon>Dikarya</taxon>
        <taxon>Ascomycota</taxon>
        <taxon>Pezizomycotina</taxon>
        <taxon>Dothideomycetes</taxon>
        <taxon>Dothideomycetidae</taxon>
        <taxon>Mycosphaerellales</taxon>
        <taxon>Extremaceae</taxon>
        <taxon>Extremus</taxon>
    </lineage>
</organism>
<name>A0AAJ0D5E5_9PEZI</name>
<dbReference type="AlphaFoldDB" id="A0AAJ0D5E5"/>
<evidence type="ECO:0000256" key="1">
    <source>
        <dbReference type="SAM" id="MobiDB-lite"/>
    </source>
</evidence>
<feature type="region of interest" description="Disordered" evidence="1">
    <location>
        <begin position="1"/>
        <end position="78"/>
    </location>
</feature>
<feature type="compositionally biased region" description="Polar residues" evidence="1">
    <location>
        <begin position="60"/>
        <end position="71"/>
    </location>
</feature>
<sequence>MGMEDRDAYQNEGEAAGSIHPGHDASPLGEDPDKTKGVPPAADQTDHDAILQAIVGSNEVLRQSGSSSSWFETDMGMNDGEDEEFERARWISEEMAAAASRSSDPGHLAGTTQEDFESGQRQQGGKTDRERTKEEVVMEYVQKQSLLEVQDRQSRGEGRTAKTGTESDEDLRRALKLSMRQQ</sequence>
<comment type="caution">
    <text evidence="2">The sequence shown here is derived from an EMBL/GenBank/DDBJ whole genome shotgun (WGS) entry which is preliminary data.</text>
</comment>
<evidence type="ECO:0000313" key="2">
    <source>
        <dbReference type="EMBL" id="KAK3046187.1"/>
    </source>
</evidence>